<dbReference type="PANTHER" id="PTHR11022:SF41">
    <property type="entry name" value="PEPTIDOGLYCAN-RECOGNITION PROTEIN LC-RELATED"/>
    <property type="match status" value="1"/>
</dbReference>
<dbReference type="CDD" id="cd06583">
    <property type="entry name" value="PGRP"/>
    <property type="match status" value="1"/>
</dbReference>
<dbReference type="InterPro" id="IPR006619">
    <property type="entry name" value="PGRP_domain_met/bac"/>
</dbReference>
<dbReference type="Pfam" id="PF01510">
    <property type="entry name" value="Amidase_2"/>
    <property type="match status" value="1"/>
</dbReference>
<dbReference type="PANTHER" id="PTHR11022">
    <property type="entry name" value="PEPTIDOGLYCAN RECOGNITION PROTEIN"/>
    <property type="match status" value="1"/>
</dbReference>
<dbReference type="GO" id="GO:0008745">
    <property type="term" value="F:N-acetylmuramoyl-L-alanine amidase activity"/>
    <property type="evidence" value="ECO:0007669"/>
    <property type="project" value="InterPro"/>
</dbReference>
<organism evidence="3">
    <name type="scientific">freshwater metagenome</name>
    <dbReference type="NCBI Taxonomy" id="449393"/>
    <lineage>
        <taxon>unclassified sequences</taxon>
        <taxon>metagenomes</taxon>
        <taxon>ecological metagenomes</taxon>
    </lineage>
</organism>
<dbReference type="Gene3D" id="3.40.80.10">
    <property type="entry name" value="Peptidoglycan recognition protein-like"/>
    <property type="match status" value="1"/>
</dbReference>
<evidence type="ECO:0000256" key="1">
    <source>
        <dbReference type="ARBA" id="ARBA00007553"/>
    </source>
</evidence>
<evidence type="ECO:0000259" key="2">
    <source>
        <dbReference type="PROSITE" id="PS50853"/>
    </source>
</evidence>
<reference evidence="3" key="1">
    <citation type="submission" date="2020-05" db="EMBL/GenBank/DDBJ databases">
        <authorList>
            <person name="Chiriac C."/>
            <person name="Salcher M."/>
            <person name="Ghai R."/>
            <person name="Kavagutti S V."/>
        </authorList>
    </citation>
    <scope>NUCLEOTIDE SEQUENCE</scope>
</reference>
<dbReference type="SMART" id="SM00701">
    <property type="entry name" value="PGRP"/>
    <property type="match status" value="1"/>
</dbReference>
<dbReference type="EMBL" id="CAESAJ010000145">
    <property type="protein sequence ID" value="CAB4342743.1"/>
    <property type="molecule type" value="Genomic_DNA"/>
</dbReference>
<dbReference type="InterPro" id="IPR036505">
    <property type="entry name" value="Amidase/PGRP_sf"/>
</dbReference>
<name>A0A6J5ZTJ8_9ZZZZ</name>
<proteinExistence type="inferred from homology"/>
<dbReference type="AlphaFoldDB" id="A0A6J5ZTJ8"/>
<dbReference type="SUPFAM" id="SSF55846">
    <property type="entry name" value="N-acetylmuramoyl-L-alanine amidase-like"/>
    <property type="match status" value="1"/>
</dbReference>
<comment type="similarity">
    <text evidence="1">Belongs to the N-acetylmuramoyl-L-alanine amidase 2 family.</text>
</comment>
<gene>
    <name evidence="3" type="ORF">UFOPK3770_01110</name>
</gene>
<accession>A0A6J5ZTJ8</accession>
<feature type="domain" description="Fibronectin type-III" evidence="2">
    <location>
        <begin position="459"/>
        <end position="546"/>
    </location>
</feature>
<dbReference type="Gene3D" id="2.60.40.10">
    <property type="entry name" value="Immunoglobulins"/>
    <property type="match status" value="1"/>
</dbReference>
<protein>
    <submittedName>
        <fullName evidence="3">Unannotated protein</fullName>
    </submittedName>
</protein>
<dbReference type="SUPFAM" id="SSF49265">
    <property type="entry name" value="Fibronectin type III"/>
    <property type="match status" value="1"/>
</dbReference>
<dbReference type="InterPro" id="IPR003961">
    <property type="entry name" value="FN3_dom"/>
</dbReference>
<sequence length="546" mass="57844">MVSVLPRTEVAPFSLVGISWLGTAAESTKFQVQLRESGKWSHWYTLSHHDDHGPDAQSSEAATVRSGTDPLITSHATGIRARAVTTNGALPQRMTVRLADSNTTPQDRALLAQRNGPTANAVAVPAYVVSPQGALVARPNLITRAQWGANESWRNEDPSVGTAIMAGFLHHTATTNSYSASEAPAQMRSLYAYFTKGLGYKDMAYNFLVDKYGNVYEGRSGCPRAPAPGASCDGPAVPAVGAHTAGLNTNTFAISAIGNYHTNKPTAAQAAKLVSAIAGLMAWKVAPYGVNAQANAKLVVGSDPKGKSRFNEGDLATIPTISGHRDAGKTVCPGKYLYPYLPKIREKVVALMQPAVKNAAITPVAIRALDPTNVTITATVPALATWSIDVMNPAGTVVSRAEGVQSESAGDIGFTWNHLDGTGALLPEGLYKVAINVVVGSTALPTFNSNVALASLPTPVTSVSRKRVSKTKSQIRWAAVANASPVSYKYRTKTGGKGKWSKWKYTTSAATKVTLKKLKRAKTYRMEIVATNALGQAPATTLKFKQ</sequence>
<dbReference type="InterPro" id="IPR015510">
    <property type="entry name" value="PGRP"/>
</dbReference>
<dbReference type="InterPro" id="IPR002502">
    <property type="entry name" value="Amidase_domain"/>
</dbReference>
<dbReference type="GO" id="GO:0009253">
    <property type="term" value="P:peptidoglycan catabolic process"/>
    <property type="evidence" value="ECO:0007669"/>
    <property type="project" value="InterPro"/>
</dbReference>
<dbReference type="GO" id="GO:0008270">
    <property type="term" value="F:zinc ion binding"/>
    <property type="evidence" value="ECO:0007669"/>
    <property type="project" value="InterPro"/>
</dbReference>
<dbReference type="CDD" id="cd00063">
    <property type="entry name" value="FN3"/>
    <property type="match status" value="1"/>
</dbReference>
<dbReference type="InterPro" id="IPR036116">
    <property type="entry name" value="FN3_sf"/>
</dbReference>
<dbReference type="PROSITE" id="PS50853">
    <property type="entry name" value="FN3"/>
    <property type="match status" value="1"/>
</dbReference>
<dbReference type="InterPro" id="IPR013783">
    <property type="entry name" value="Ig-like_fold"/>
</dbReference>
<dbReference type="Gene3D" id="2.60.40.4070">
    <property type="match status" value="1"/>
</dbReference>
<evidence type="ECO:0000313" key="3">
    <source>
        <dbReference type="EMBL" id="CAB4342743.1"/>
    </source>
</evidence>